<reference evidence="2" key="1">
    <citation type="journal article" date="2021" name="Nat. Commun.">
        <title>Genetic determinants of endophytism in the Arabidopsis root mycobiome.</title>
        <authorList>
            <person name="Mesny F."/>
            <person name="Miyauchi S."/>
            <person name="Thiergart T."/>
            <person name="Pickel B."/>
            <person name="Atanasova L."/>
            <person name="Karlsson M."/>
            <person name="Huettel B."/>
            <person name="Barry K.W."/>
            <person name="Haridas S."/>
            <person name="Chen C."/>
            <person name="Bauer D."/>
            <person name="Andreopoulos W."/>
            <person name="Pangilinan J."/>
            <person name="LaButti K."/>
            <person name="Riley R."/>
            <person name="Lipzen A."/>
            <person name="Clum A."/>
            <person name="Drula E."/>
            <person name="Henrissat B."/>
            <person name="Kohler A."/>
            <person name="Grigoriev I.V."/>
            <person name="Martin F.M."/>
            <person name="Hacquard S."/>
        </authorList>
    </citation>
    <scope>NUCLEOTIDE SEQUENCE</scope>
    <source>
        <strain evidence="2">MPI-CAGE-CH-0243</strain>
    </source>
</reference>
<sequence>MIPHRPPSVRSFATEDHDGPPQTNTSGGTPTQKLGNTNPCLQSKTNITKRPREKLNLHTAITLANAGRAVNPLNQATISMKKDHELLPPGRPVKHPWGHHGYDAVRQSFLEMEPQTHLDCNHQNCGKVRLVAGGPTEFCPIYLAGRFEPTLPTMQWPCEDIDIWKDMERITGGQKRNPGGRNSSLAQSTIRSSSMVTTTQDSRAGEIPSTPVYDSDQGSTTTFNGNNQSHPRHVATGNLHTNQ</sequence>
<accession>A0A9P9DWQ3</accession>
<dbReference type="EMBL" id="JAGMWT010000006">
    <property type="protein sequence ID" value="KAH7126668.1"/>
    <property type="molecule type" value="Genomic_DNA"/>
</dbReference>
<evidence type="ECO:0000256" key="1">
    <source>
        <dbReference type="SAM" id="MobiDB-lite"/>
    </source>
</evidence>
<feature type="compositionally biased region" description="Polar residues" evidence="1">
    <location>
        <begin position="216"/>
        <end position="229"/>
    </location>
</feature>
<dbReference type="Proteomes" id="UP000700596">
    <property type="component" value="Unassembled WGS sequence"/>
</dbReference>
<proteinExistence type="predicted"/>
<feature type="compositionally biased region" description="Polar residues" evidence="1">
    <location>
        <begin position="180"/>
        <end position="202"/>
    </location>
</feature>
<comment type="caution">
    <text evidence="2">The sequence shown here is derived from an EMBL/GenBank/DDBJ whole genome shotgun (WGS) entry which is preliminary data.</text>
</comment>
<gene>
    <name evidence="2" type="ORF">B0J11DRAFT_505395</name>
</gene>
<keyword evidence="3" id="KW-1185">Reference proteome</keyword>
<name>A0A9P9DWQ3_9PLEO</name>
<evidence type="ECO:0000313" key="2">
    <source>
        <dbReference type="EMBL" id="KAH7126668.1"/>
    </source>
</evidence>
<dbReference type="AlphaFoldDB" id="A0A9P9DWQ3"/>
<feature type="region of interest" description="Disordered" evidence="1">
    <location>
        <begin position="1"/>
        <end position="44"/>
    </location>
</feature>
<feature type="region of interest" description="Disordered" evidence="1">
    <location>
        <begin position="171"/>
        <end position="243"/>
    </location>
</feature>
<organism evidence="2 3">
    <name type="scientific">Dendryphion nanum</name>
    <dbReference type="NCBI Taxonomy" id="256645"/>
    <lineage>
        <taxon>Eukaryota</taxon>
        <taxon>Fungi</taxon>
        <taxon>Dikarya</taxon>
        <taxon>Ascomycota</taxon>
        <taxon>Pezizomycotina</taxon>
        <taxon>Dothideomycetes</taxon>
        <taxon>Pleosporomycetidae</taxon>
        <taxon>Pleosporales</taxon>
        <taxon>Torulaceae</taxon>
        <taxon>Dendryphion</taxon>
    </lineage>
</organism>
<feature type="compositionally biased region" description="Polar residues" evidence="1">
    <location>
        <begin position="21"/>
        <end position="44"/>
    </location>
</feature>
<evidence type="ECO:0000313" key="3">
    <source>
        <dbReference type="Proteomes" id="UP000700596"/>
    </source>
</evidence>
<protein>
    <submittedName>
        <fullName evidence="2">Uncharacterized protein</fullName>
    </submittedName>
</protein>